<protein>
    <submittedName>
        <fullName evidence="4">Tetratricopeptide repeat protein</fullName>
    </submittedName>
</protein>
<evidence type="ECO:0000313" key="5">
    <source>
        <dbReference type="Proteomes" id="UP001058120"/>
    </source>
</evidence>
<dbReference type="Pfam" id="PF07719">
    <property type="entry name" value="TPR_2"/>
    <property type="match status" value="1"/>
</dbReference>
<keyword evidence="1" id="KW-0677">Repeat</keyword>
<keyword evidence="2 3" id="KW-0802">TPR repeat</keyword>
<dbReference type="InterPro" id="IPR013105">
    <property type="entry name" value="TPR_2"/>
</dbReference>
<evidence type="ECO:0000313" key="4">
    <source>
        <dbReference type="EMBL" id="UWX05546.1"/>
    </source>
</evidence>
<sequence length="822" mass="92907">MQAIKEEMFFPKTRSALSRRDLLIYEEQLCADLRSFIGFESHALYFPVEDELKAYTYVPEEKKLLLPLRIKDSLLGVLLLKEVRAEEENFALLPSLVRLCLEKIHLCKRERLDERSGLLRPCFFMEKLKKEVQAINAYFQTAMRHDMRKQENEFPLSGMSGFSSAVSFMQEEQEHALPMARQSSIGLMVLPVLGLNAVRSAMGYSAGEQYYPALAEKIRTSIPGDAYCTLLDEDNFAVLFPGATRKMMDNLAHDCLAIEETVQFDRYKKPFLKEKHAKLGFCAGYALFPQDWDGTSDSRAVEEVPHLLVHKAKITAKRLREAIEKQSAMAALQSLAYRQIVLHGGTVTAVLPYAQIRVDLGRESGACEGMCFSVGSAADMRKGEIVLRKVYADYAEAEVLMLENPTEGVGVGDRLFYVAESSFATMDIDKKTRCYAYREFTDLINEDIAREQNPQFGLALLFLQWNDMQGYGGGKRHGHVMKTVLQALAQYLQKHGLKKNCYAETPKFGSLSFNSVLVYHKNTSAQALENLYKDALAHIRKKFNMHGAVGLCMYPYLNYSPAEMWENARKALDYALLLPAPHVGVFDSLAINISADRKFSLGDTFGAVEEYRMALLADTDNILAWNSLGVCLADLGRHAEAKNAFEVAYSKNNKDFSTCYNLGTTNLALEDRKGAKEFFLASLAIKPDHLYARIRLGEIAEKEKDFETAKEQYELALQADEASSVPYRCLAKLFMQEGDFEKAREYLQKALQKNSEDAVSLQLLAGLYLDSHEDARLAEMLARQSIALLPFRRSAWAELARALDMQGKITEAMEVRRNSMRF</sequence>
<evidence type="ECO:0000256" key="3">
    <source>
        <dbReference type="PROSITE-ProRule" id="PRU00339"/>
    </source>
</evidence>
<dbReference type="RefSeq" id="WP_334315129.1">
    <property type="nucleotide sequence ID" value="NZ_CP065938.1"/>
</dbReference>
<dbReference type="Gene3D" id="1.25.40.10">
    <property type="entry name" value="Tetratricopeptide repeat domain"/>
    <property type="match status" value="2"/>
</dbReference>
<name>A0ABY5Y0F1_9BACT</name>
<accession>A0ABY5Y0F1</accession>
<dbReference type="SUPFAM" id="SSF55073">
    <property type="entry name" value="Nucleotide cyclase"/>
    <property type="match status" value="1"/>
</dbReference>
<dbReference type="Proteomes" id="UP001058120">
    <property type="component" value="Chromosome"/>
</dbReference>
<dbReference type="InterPro" id="IPR011990">
    <property type="entry name" value="TPR-like_helical_dom_sf"/>
</dbReference>
<dbReference type="InterPro" id="IPR029787">
    <property type="entry name" value="Nucleotide_cyclase"/>
</dbReference>
<dbReference type="InterPro" id="IPR043128">
    <property type="entry name" value="Rev_trsase/Diguanyl_cyclase"/>
</dbReference>
<organism evidence="4 5">
    <name type="scientific">Taurinivorans muris</name>
    <dbReference type="NCBI Taxonomy" id="2787751"/>
    <lineage>
        <taxon>Bacteria</taxon>
        <taxon>Pseudomonadati</taxon>
        <taxon>Thermodesulfobacteriota</taxon>
        <taxon>Desulfovibrionia</taxon>
        <taxon>Desulfovibrionales</taxon>
        <taxon>Desulfovibrionaceae</taxon>
        <taxon>Taurinivorans</taxon>
    </lineage>
</organism>
<feature type="repeat" description="TPR" evidence="3">
    <location>
        <begin position="724"/>
        <end position="757"/>
    </location>
</feature>
<evidence type="ECO:0000256" key="1">
    <source>
        <dbReference type="ARBA" id="ARBA00022737"/>
    </source>
</evidence>
<dbReference type="Pfam" id="PF13181">
    <property type="entry name" value="TPR_8"/>
    <property type="match status" value="3"/>
</dbReference>
<evidence type="ECO:0000256" key="2">
    <source>
        <dbReference type="ARBA" id="ARBA00022803"/>
    </source>
</evidence>
<dbReference type="SMART" id="SM00028">
    <property type="entry name" value="TPR"/>
    <property type="match status" value="4"/>
</dbReference>
<reference evidence="4" key="1">
    <citation type="submission" date="2020-12" db="EMBL/GenBank/DDBJ databases">
        <title>Taurinivorans muris gen. nov., sp. nov., fundamental and realized metabolic niche of a ubiquitous sulfidogenic bacterium in the murine intestine.</title>
        <authorList>
            <person name="Ye H."/>
            <person name="Hanson B.T."/>
            <person name="Loy A."/>
        </authorList>
    </citation>
    <scope>NUCLEOTIDE SEQUENCE</scope>
    <source>
        <strain evidence="4">LT0009</strain>
    </source>
</reference>
<dbReference type="PROSITE" id="PS50005">
    <property type="entry name" value="TPR"/>
    <property type="match status" value="1"/>
</dbReference>
<dbReference type="InterPro" id="IPR019734">
    <property type="entry name" value="TPR_rpt"/>
</dbReference>
<gene>
    <name evidence="4" type="ORF">JBF11_08880</name>
</gene>
<dbReference type="PANTHER" id="PTHR44943:SF11">
    <property type="entry name" value="CELLULOSE SYNTHASE OPERON PROTEIN C"/>
    <property type="match status" value="1"/>
</dbReference>
<dbReference type="InterPro" id="IPR051685">
    <property type="entry name" value="Ycf3/AcsC/BcsC/TPR_MFPF"/>
</dbReference>
<dbReference type="EMBL" id="CP065938">
    <property type="protein sequence ID" value="UWX05546.1"/>
    <property type="molecule type" value="Genomic_DNA"/>
</dbReference>
<proteinExistence type="predicted"/>
<keyword evidence="5" id="KW-1185">Reference proteome</keyword>
<dbReference type="SUPFAM" id="SSF48452">
    <property type="entry name" value="TPR-like"/>
    <property type="match status" value="2"/>
</dbReference>
<dbReference type="PANTHER" id="PTHR44943">
    <property type="entry name" value="CELLULOSE SYNTHASE OPERON PROTEIN C"/>
    <property type="match status" value="1"/>
</dbReference>
<dbReference type="Gene3D" id="3.30.70.270">
    <property type="match status" value="2"/>
</dbReference>